<feature type="signal peptide" evidence="1">
    <location>
        <begin position="1"/>
        <end position="20"/>
    </location>
</feature>
<dbReference type="Proteomes" id="UP000093482">
    <property type="component" value="Unassembled WGS sequence"/>
</dbReference>
<organism evidence="3 4">
    <name type="scientific">Caryophanon latum</name>
    <dbReference type="NCBI Taxonomy" id="33977"/>
    <lineage>
        <taxon>Bacteria</taxon>
        <taxon>Bacillati</taxon>
        <taxon>Bacillota</taxon>
        <taxon>Bacilli</taxon>
        <taxon>Bacillales</taxon>
        <taxon>Caryophanaceae</taxon>
        <taxon>Caryophanon</taxon>
    </lineage>
</organism>
<reference evidence="3 4" key="1">
    <citation type="submission" date="2016-07" db="EMBL/GenBank/DDBJ databases">
        <title>Caryophanon latum genome sequencing.</title>
        <authorList>
            <person name="Verma A."/>
            <person name="Pal Y."/>
            <person name="Krishnamurthi S."/>
        </authorList>
    </citation>
    <scope>NUCLEOTIDE SEQUENCE [LARGE SCALE GENOMIC DNA]</scope>
    <source>
        <strain evidence="3 4">DSM 14151</strain>
    </source>
</reference>
<evidence type="ECO:0000256" key="1">
    <source>
        <dbReference type="SAM" id="SignalP"/>
    </source>
</evidence>
<feature type="chain" id="PRO_5039155091" evidence="1">
    <location>
        <begin position="21"/>
        <end position="336"/>
    </location>
</feature>
<dbReference type="Gene3D" id="3.40.190.10">
    <property type="entry name" value="Periplasmic binding protein-like II"/>
    <property type="match status" value="2"/>
</dbReference>
<gene>
    <name evidence="3" type="ORF">A6K76_04215</name>
</gene>
<dbReference type="AlphaFoldDB" id="A0A1C0Z4I5"/>
<dbReference type="PROSITE" id="PS51257">
    <property type="entry name" value="PROKAR_LIPOPROTEIN"/>
    <property type="match status" value="1"/>
</dbReference>
<dbReference type="EMBL" id="MATO01000003">
    <property type="protein sequence ID" value="OCS94281.1"/>
    <property type="molecule type" value="Genomic_DNA"/>
</dbReference>
<comment type="caution">
    <text evidence="3">The sequence shown here is derived from an EMBL/GenBank/DDBJ whole genome shotgun (WGS) entry which is preliminary data.</text>
</comment>
<protein>
    <submittedName>
        <fullName evidence="3">ABC transporter substrate-binding protein</fullName>
    </submittedName>
</protein>
<feature type="domain" description="SsuA/THI5-like" evidence="2">
    <location>
        <begin position="51"/>
        <end position="257"/>
    </location>
</feature>
<dbReference type="OrthoDB" id="9815602at2"/>
<evidence type="ECO:0000313" key="3">
    <source>
        <dbReference type="EMBL" id="OCS94281.1"/>
    </source>
</evidence>
<keyword evidence="1" id="KW-0732">Signal</keyword>
<dbReference type="InterPro" id="IPR015168">
    <property type="entry name" value="SsuA/THI5"/>
</dbReference>
<evidence type="ECO:0000259" key="2">
    <source>
        <dbReference type="Pfam" id="PF09084"/>
    </source>
</evidence>
<dbReference type="Pfam" id="PF09084">
    <property type="entry name" value="NMT1"/>
    <property type="match status" value="1"/>
</dbReference>
<dbReference type="RefSeq" id="WP_066461311.1">
    <property type="nucleotide sequence ID" value="NZ_MATO01000003.1"/>
</dbReference>
<keyword evidence="4" id="KW-1185">Reference proteome</keyword>
<sequence>MKKWKAFGLAAILGSSLLAACGGEKEVASADEQDKVLQYQSQPGVVTFPEVAQELGYLDDVTLEIIGNYVGGPESIQLVATGQIDFGYAFTGAILKSAAKNVPIKAVIAAYGSDEATATSLYALEGSGIASGKDLIGKKVGVNTLGAHYEFFLADYLKEQGLTEEERKQVSAVVIPMATAEQTLRSGQIDAVIMNGLARDLALERGGIATVARDIDVYDRHFTAGPTIFSDDYIEENPHTVKTFVAGTAKAIDWLQQADKEEVIELYSTILTKRGQDDAVENTRFFQSPGVSAQGGLLTDEDFAVWLKTLEEDGTIKEGAVDIGDIYTNEFNPYAK</sequence>
<evidence type="ECO:0000313" key="4">
    <source>
        <dbReference type="Proteomes" id="UP000093482"/>
    </source>
</evidence>
<dbReference type="SUPFAM" id="SSF53850">
    <property type="entry name" value="Periplasmic binding protein-like II"/>
    <property type="match status" value="1"/>
</dbReference>
<name>A0A1C0Z4I5_9BACL</name>
<accession>A0A1C0Z4I5</accession>
<dbReference type="PANTHER" id="PTHR30024">
    <property type="entry name" value="ALIPHATIC SULFONATES-BINDING PROTEIN-RELATED"/>
    <property type="match status" value="1"/>
</dbReference>
<proteinExistence type="predicted"/>